<keyword evidence="1" id="KW-0472">Membrane</keyword>
<name>A0A0L7KRN9_OPEBR</name>
<protein>
    <submittedName>
        <fullName evidence="2">Uncharacterized protein</fullName>
    </submittedName>
</protein>
<evidence type="ECO:0000256" key="1">
    <source>
        <dbReference type="SAM" id="Phobius"/>
    </source>
</evidence>
<evidence type="ECO:0000313" key="3">
    <source>
        <dbReference type="Proteomes" id="UP000037510"/>
    </source>
</evidence>
<reference evidence="2 3" key="1">
    <citation type="journal article" date="2015" name="Genome Biol. Evol.">
        <title>The genome of winter moth (Operophtera brumata) provides a genomic perspective on sexual dimorphism and phenology.</title>
        <authorList>
            <person name="Derks M.F."/>
            <person name="Smit S."/>
            <person name="Salis L."/>
            <person name="Schijlen E."/>
            <person name="Bossers A."/>
            <person name="Mateman C."/>
            <person name="Pijl A.S."/>
            <person name="de Ridder D."/>
            <person name="Groenen M.A."/>
            <person name="Visser M.E."/>
            <person name="Megens H.J."/>
        </authorList>
    </citation>
    <scope>NUCLEOTIDE SEQUENCE [LARGE SCALE GENOMIC DNA]</scope>
    <source>
        <strain evidence="2">WM2013NL</strain>
        <tissue evidence="2">Head and thorax</tissue>
    </source>
</reference>
<comment type="caution">
    <text evidence="2">The sequence shown here is derived from an EMBL/GenBank/DDBJ whole genome shotgun (WGS) entry which is preliminary data.</text>
</comment>
<organism evidence="2 3">
    <name type="scientific">Operophtera brumata</name>
    <name type="common">Winter moth</name>
    <name type="synonym">Phalaena brumata</name>
    <dbReference type="NCBI Taxonomy" id="104452"/>
    <lineage>
        <taxon>Eukaryota</taxon>
        <taxon>Metazoa</taxon>
        <taxon>Ecdysozoa</taxon>
        <taxon>Arthropoda</taxon>
        <taxon>Hexapoda</taxon>
        <taxon>Insecta</taxon>
        <taxon>Pterygota</taxon>
        <taxon>Neoptera</taxon>
        <taxon>Endopterygota</taxon>
        <taxon>Lepidoptera</taxon>
        <taxon>Glossata</taxon>
        <taxon>Ditrysia</taxon>
        <taxon>Geometroidea</taxon>
        <taxon>Geometridae</taxon>
        <taxon>Larentiinae</taxon>
        <taxon>Operophtera</taxon>
    </lineage>
</organism>
<dbReference type="Proteomes" id="UP000037510">
    <property type="component" value="Unassembled WGS sequence"/>
</dbReference>
<gene>
    <name evidence="2" type="ORF">OBRU01_22397</name>
</gene>
<keyword evidence="1" id="KW-0812">Transmembrane</keyword>
<dbReference type="AlphaFoldDB" id="A0A0L7KRN9"/>
<sequence>MAQLWFEHADGSVEGDSCLFDYSGIVNWVQENLGTLSAIATGIWAPLASNVSLLAGSVGAFTSLLLCGGGAIINFIINLYPEWSCNNDVPIEIVYTCTRNNDHIIHLKDYYTDQITSLTVQNCRDLRVVLDCPILQRTSHLQKFTIKNSDRLEFVSLSSSSLLQTPPEVTIENVKEVVSLPEKIFKSPTSNTERKCLGTNSLRKIRIANTHINIVKTRAFHNVTDIKSIEFENVTITNIQSQAIEAIMNSDSAVFKMIDSKIDNIEVKGLTVQATSVTLSENNIGDVTSNSLNITSKYLQVTGNRFKQIYANGLAIKSVIADIQRNYINLLKKDALNNVKCSRKTTSKKQFNFSNNKVLNVEPHSLIFDYASCKSVGAAVTYTNNKIDCKCQNIAFLNNANELNTIIMDTANNNTCLSAPCVLPIDVLKLLLESNMCRQEIDLQLMCLLYNDRHASEVTSFEDVTEPAPTFYLIRPANSPNGAAAMTAVNKDDLLRDSNLNMTNRIAIKFVFDSSKDFVETLRGTGTSKKNSTVESKSPPREEYINRCVGPQCRNNAAYDRQKALDFYNSAGRGSVPRAVPSGLARGSGRVASRKADGSYNAAHSSSRPHCFPGRSTIAGGIFYLGPEGAILGPLLLCCIMVVLNLSSAFLRDTPTEERAALHSRVRSEMAVWAPNFAMMGFNDVCEIQ</sequence>
<evidence type="ECO:0000313" key="2">
    <source>
        <dbReference type="EMBL" id="KOB65711.1"/>
    </source>
</evidence>
<keyword evidence="1" id="KW-1133">Transmembrane helix</keyword>
<accession>A0A0L7KRN9</accession>
<keyword evidence="3" id="KW-1185">Reference proteome</keyword>
<proteinExistence type="predicted"/>
<dbReference type="EMBL" id="JTDY01006762">
    <property type="protein sequence ID" value="KOB65711.1"/>
    <property type="molecule type" value="Genomic_DNA"/>
</dbReference>
<feature type="transmembrane region" description="Helical" evidence="1">
    <location>
        <begin position="631"/>
        <end position="651"/>
    </location>
</feature>